<dbReference type="NCBIfam" id="NF047637">
    <property type="entry name" value="lipo_CC0125"/>
    <property type="match status" value="1"/>
</dbReference>
<evidence type="ECO:0008006" key="4">
    <source>
        <dbReference type="Google" id="ProtNLM"/>
    </source>
</evidence>
<feature type="signal peptide" evidence="1">
    <location>
        <begin position="1"/>
        <end position="28"/>
    </location>
</feature>
<evidence type="ECO:0000313" key="3">
    <source>
        <dbReference type="Proteomes" id="UP000594873"/>
    </source>
</evidence>
<keyword evidence="1" id="KW-0732">Signal</keyword>
<protein>
    <recommendedName>
        <fullName evidence="4">DUF4136 domain-containing protein</fullName>
    </recommendedName>
</protein>
<dbReference type="Proteomes" id="UP000594873">
    <property type="component" value="Chromosome"/>
</dbReference>
<dbReference type="AlphaFoldDB" id="A0A7T2LLX0"/>
<dbReference type="PROSITE" id="PS51257">
    <property type="entry name" value="PROKAR_LIPOPROTEIN"/>
    <property type="match status" value="1"/>
</dbReference>
<reference evidence="2 3" key="1">
    <citation type="submission" date="2020-11" db="EMBL/GenBank/DDBJ databases">
        <title>Genome seq and assembly of Sphingosinicella sp.</title>
        <authorList>
            <person name="Chhetri G."/>
        </authorList>
    </citation>
    <scope>NUCLEOTIDE SEQUENCE [LARGE SCALE GENOMIC DNA]</scope>
    <source>
        <strain evidence="2 3">UDD2</strain>
    </source>
</reference>
<dbReference type="KEGG" id="sflv:IC614_11255"/>
<sequence>MTSRVQSRKPKLLLPLTAALALAACATATPYQPLGTSGASGGYTSQRIEDNRYRVTFSGNQFTSRDRVENYLLYRAAELTLQQGFDGFTIVQRATDRRTETDVTRDPFGPGPYGYWGPSWRYRGPYGWRTWDPWYGDPFFDRSIDVRTIDQYEASAEIVMFRGPRRDDRYSFDARQVIANLGPTIQLPR</sequence>
<evidence type="ECO:0000256" key="1">
    <source>
        <dbReference type="SAM" id="SignalP"/>
    </source>
</evidence>
<dbReference type="EMBL" id="CP065592">
    <property type="protein sequence ID" value="QPQ54879.1"/>
    <property type="molecule type" value="Genomic_DNA"/>
</dbReference>
<evidence type="ECO:0000313" key="2">
    <source>
        <dbReference type="EMBL" id="QPQ54879.1"/>
    </source>
</evidence>
<organism evidence="2 3">
    <name type="scientific">Allosphingosinicella flava</name>
    <dbReference type="NCBI Taxonomy" id="2771430"/>
    <lineage>
        <taxon>Bacteria</taxon>
        <taxon>Pseudomonadati</taxon>
        <taxon>Pseudomonadota</taxon>
        <taxon>Alphaproteobacteria</taxon>
        <taxon>Sphingomonadales</taxon>
        <taxon>Sphingomonadaceae</taxon>
        <taxon>Allosphingosinicella</taxon>
    </lineage>
</organism>
<gene>
    <name evidence="2" type="ORF">IC614_11255</name>
</gene>
<proteinExistence type="predicted"/>
<name>A0A7T2LLX0_9SPHN</name>
<feature type="chain" id="PRO_5032783561" description="DUF4136 domain-containing protein" evidence="1">
    <location>
        <begin position="29"/>
        <end position="189"/>
    </location>
</feature>
<dbReference type="RefSeq" id="WP_200971555.1">
    <property type="nucleotide sequence ID" value="NZ_CP065592.1"/>
</dbReference>
<keyword evidence="3" id="KW-1185">Reference proteome</keyword>
<accession>A0A7T2LLX0</accession>